<name>A0ABP6WBA2_9PSEU</name>
<protein>
    <submittedName>
        <fullName evidence="2">Uncharacterized protein</fullName>
    </submittedName>
</protein>
<feature type="region of interest" description="Disordered" evidence="1">
    <location>
        <begin position="48"/>
        <end position="99"/>
    </location>
</feature>
<proteinExistence type="predicted"/>
<evidence type="ECO:0000256" key="1">
    <source>
        <dbReference type="SAM" id="MobiDB-lite"/>
    </source>
</evidence>
<feature type="compositionally biased region" description="Low complexity" evidence="1">
    <location>
        <begin position="58"/>
        <end position="72"/>
    </location>
</feature>
<reference evidence="3" key="1">
    <citation type="journal article" date="2019" name="Int. J. Syst. Evol. Microbiol.">
        <title>The Global Catalogue of Microorganisms (GCM) 10K type strain sequencing project: providing services to taxonomists for standard genome sequencing and annotation.</title>
        <authorList>
            <consortium name="The Broad Institute Genomics Platform"/>
            <consortium name="The Broad Institute Genome Sequencing Center for Infectious Disease"/>
            <person name="Wu L."/>
            <person name="Ma J."/>
        </authorList>
    </citation>
    <scope>NUCLEOTIDE SEQUENCE [LARGE SCALE GENOMIC DNA]</scope>
    <source>
        <strain evidence="3">JCM 16898</strain>
    </source>
</reference>
<dbReference type="Proteomes" id="UP001500689">
    <property type="component" value="Unassembled WGS sequence"/>
</dbReference>
<feature type="region of interest" description="Disordered" evidence="1">
    <location>
        <begin position="1"/>
        <end position="20"/>
    </location>
</feature>
<sequence length="99" mass="10175">MPDSPRRPYQPPEQAFLDGNGANGLVLATVNHCRDLREHVSMAWADRAGTGASGPLGPGARSAPRASPAAVSGTGGPACPQTPGHRSPPGRTAVWVTNR</sequence>
<gene>
    <name evidence="2" type="ORF">GCM10022222_35710</name>
</gene>
<comment type="caution">
    <text evidence="2">The sequence shown here is derived from an EMBL/GenBank/DDBJ whole genome shotgun (WGS) entry which is preliminary data.</text>
</comment>
<keyword evidence="3" id="KW-1185">Reference proteome</keyword>
<evidence type="ECO:0000313" key="3">
    <source>
        <dbReference type="Proteomes" id="UP001500689"/>
    </source>
</evidence>
<organism evidence="2 3">
    <name type="scientific">Amycolatopsis ultiminotia</name>
    <dbReference type="NCBI Taxonomy" id="543629"/>
    <lineage>
        <taxon>Bacteria</taxon>
        <taxon>Bacillati</taxon>
        <taxon>Actinomycetota</taxon>
        <taxon>Actinomycetes</taxon>
        <taxon>Pseudonocardiales</taxon>
        <taxon>Pseudonocardiaceae</taxon>
        <taxon>Amycolatopsis</taxon>
    </lineage>
</organism>
<dbReference type="EMBL" id="BAAAZN010000007">
    <property type="protein sequence ID" value="GAA3548963.1"/>
    <property type="molecule type" value="Genomic_DNA"/>
</dbReference>
<evidence type="ECO:0000313" key="2">
    <source>
        <dbReference type="EMBL" id="GAA3548963.1"/>
    </source>
</evidence>
<accession>A0ABP6WBA2</accession>